<protein>
    <submittedName>
        <fullName evidence="2">2'-5' RNA ligase</fullName>
    </submittedName>
</protein>
<dbReference type="PANTHER" id="PTHR35561:SF1">
    <property type="entry name" value="RNA 2',3'-CYCLIC PHOSPHODIESTERASE"/>
    <property type="match status" value="1"/>
</dbReference>
<dbReference type="GO" id="GO:0016874">
    <property type="term" value="F:ligase activity"/>
    <property type="evidence" value="ECO:0007669"/>
    <property type="project" value="UniProtKB-KW"/>
</dbReference>
<keyword evidence="1" id="KW-0378">Hydrolase</keyword>
<dbReference type="Gene3D" id="3.90.1140.10">
    <property type="entry name" value="Cyclic phosphodiesterase"/>
    <property type="match status" value="1"/>
</dbReference>
<dbReference type="GO" id="GO:0004113">
    <property type="term" value="F:2',3'-cyclic-nucleotide 3'-phosphodiesterase activity"/>
    <property type="evidence" value="ECO:0007669"/>
    <property type="project" value="InterPro"/>
</dbReference>
<gene>
    <name evidence="2" type="ORF">GTP56_06180</name>
</gene>
<proteinExistence type="predicted"/>
<dbReference type="GO" id="GO:0008664">
    <property type="term" value="F:RNA 2',3'-cyclic 3'-phosphodiesterase activity"/>
    <property type="evidence" value="ECO:0007669"/>
    <property type="project" value="InterPro"/>
</dbReference>
<sequence>MNQQASLFDFEPPPKLTDRIFFAIAPDAAAIAAVGALTATLKAQHAMQGQPIAEAKLHCTLCNLGDFAGMPDTLIARASAAATQVAGATLPFVASFETAQTFVNRARNRPFVLTGGDGVIGVAALYRNLNSALHKAGIPGNPASYTPHVTLLYDDVTAPPQGVAPVEWTVREFVLLHSHIGQARPYNVLARFRMPSA</sequence>
<dbReference type="InterPro" id="IPR009097">
    <property type="entry name" value="Cyclic_Pdiesterase"/>
</dbReference>
<evidence type="ECO:0000256" key="1">
    <source>
        <dbReference type="ARBA" id="ARBA00022801"/>
    </source>
</evidence>
<keyword evidence="2" id="KW-0436">Ligase</keyword>
<accession>A0A7X4GY45</accession>
<dbReference type="SUPFAM" id="SSF55144">
    <property type="entry name" value="LigT-like"/>
    <property type="match status" value="1"/>
</dbReference>
<evidence type="ECO:0000313" key="2">
    <source>
        <dbReference type="EMBL" id="MYM71786.1"/>
    </source>
</evidence>
<comment type="caution">
    <text evidence="2">The sequence shown here is derived from an EMBL/GenBank/DDBJ whole genome shotgun (WGS) entry which is preliminary data.</text>
</comment>
<reference evidence="2 3" key="1">
    <citation type="submission" date="2019-12" db="EMBL/GenBank/DDBJ databases">
        <title>Novel species isolated from a subtropical stream in China.</title>
        <authorList>
            <person name="Lu H."/>
        </authorList>
    </citation>
    <scope>NUCLEOTIDE SEQUENCE [LARGE SCALE GENOMIC DNA]</scope>
    <source>
        <strain evidence="2 3">FT134W</strain>
    </source>
</reference>
<dbReference type="EMBL" id="WWCR01000004">
    <property type="protein sequence ID" value="MYM71786.1"/>
    <property type="molecule type" value="Genomic_DNA"/>
</dbReference>
<dbReference type="Proteomes" id="UP000469734">
    <property type="component" value="Unassembled WGS sequence"/>
</dbReference>
<dbReference type="RefSeq" id="WP_161049423.1">
    <property type="nucleotide sequence ID" value="NZ_WWCR01000004.1"/>
</dbReference>
<organism evidence="2 3">
    <name type="scientific">Duganella margarita</name>
    <dbReference type="NCBI Taxonomy" id="2692170"/>
    <lineage>
        <taxon>Bacteria</taxon>
        <taxon>Pseudomonadati</taxon>
        <taxon>Pseudomonadota</taxon>
        <taxon>Betaproteobacteria</taxon>
        <taxon>Burkholderiales</taxon>
        <taxon>Oxalobacteraceae</taxon>
        <taxon>Telluria group</taxon>
        <taxon>Duganella</taxon>
    </lineage>
</organism>
<dbReference type="AlphaFoldDB" id="A0A7X4GY45"/>
<dbReference type="PANTHER" id="PTHR35561">
    <property type="entry name" value="RNA 2',3'-CYCLIC PHOSPHODIESTERASE"/>
    <property type="match status" value="1"/>
</dbReference>
<name>A0A7X4GY45_9BURK</name>
<dbReference type="Pfam" id="PF13563">
    <property type="entry name" value="2_5_RNA_ligase2"/>
    <property type="match status" value="1"/>
</dbReference>
<evidence type="ECO:0000313" key="3">
    <source>
        <dbReference type="Proteomes" id="UP000469734"/>
    </source>
</evidence>
<dbReference type="InterPro" id="IPR004175">
    <property type="entry name" value="RNA_CPDase"/>
</dbReference>